<dbReference type="AlphaFoldDB" id="M1YIG6"/>
<feature type="signal peptide" evidence="1">
    <location>
        <begin position="1"/>
        <end position="24"/>
    </location>
</feature>
<keyword evidence="3" id="KW-1185">Reference proteome</keyword>
<keyword evidence="1" id="KW-0732">Signal</keyword>
<evidence type="ECO:0000313" key="2">
    <source>
        <dbReference type="EMBL" id="CCQ90278.1"/>
    </source>
</evidence>
<accession>M1YIG6</accession>
<comment type="caution">
    <text evidence="2">The sequence shown here is derived from an EMBL/GenBank/DDBJ whole genome shotgun (WGS) entry which is preliminary data.</text>
</comment>
<dbReference type="HOGENOM" id="CLU_1633635_0_0_0"/>
<dbReference type="STRING" id="1266370.NITGR_270038"/>
<sequence length="162" mass="18472">MTALFRTALVLAAALSLFATSALAKESIEKEGVFIHTLQEFPDCRADTVKLKYHIKEENGQPHVSAAFQWQANKESSPDCMPKDVKIALQLFSRTRLVKNINFQPEILKSGEGYGKPDTSVRKWDKFLCGWGREDVNDCYSEEEAKKFLNSGYKIIGFYVWR</sequence>
<dbReference type="Proteomes" id="UP000011704">
    <property type="component" value="Unassembled WGS sequence"/>
</dbReference>
<evidence type="ECO:0000256" key="1">
    <source>
        <dbReference type="SAM" id="SignalP"/>
    </source>
</evidence>
<dbReference type="RefSeq" id="WP_005007628.1">
    <property type="nucleotide sequence ID" value="NZ_HG422173.1"/>
</dbReference>
<protein>
    <submittedName>
        <fullName evidence="2">Uncharacterized protein</fullName>
    </submittedName>
</protein>
<dbReference type="InParanoid" id="M1YIG6"/>
<gene>
    <name evidence="2" type="ORF">NITGR_270038</name>
</gene>
<evidence type="ECO:0000313" key="3">
    <source>
        <dbReference type="Proteomes" id="UP000011704"/>
    </source>
</evidence>
<dbReference type="EMBL" id="CAQJ01000030">
    <property type="protein sequence ID" value="CCQ90278.1"/>
    <property type="molecule type" value="Genomic_DNA"/>
</dbReference>
<reference evidence="2 3" key="1">
    <citation type="journal article" date="2013" name="Front. Microbiol.">
        <title>The genome of Nitrospina gracilis illuminates the metabolism and evolution of the major marine nitrite oxidizer.</title>
        <authorList>
            <person name="Luecker S."/>
            <person name="Nowka B."/>
            <person name="Rattei T."/>
            <person name="Spieck E."/>
            <person name="and Daims H."/>
        </authorList>
    </citation>
    <scope>NUCLEOTIDE SEQUENCE [LARGE SCALE GENOMIC DNA]</scope>
    <source>
        <strain evidence="2 3">3/211</strain>
    </source>
</reference>
<proteinExistence type="predicted"/>
<organism evidence="2 3">
    <name type="scientific">Nitrospina gracilis (strain 3/211)</name>
    <dbReference type="NCBI Taxonomy" id="1266370"/>
    <lineage>
        <taxon>Bacteria</taxon>
        <taxon>Pseudomonadati</taxon>
        <taxon>Nitrospinota/Tectimicrobiota group</taxon>
        <taxon>Nitrospinota</taxon>
        <taxon>Nitrospinia</taxon>
        <taxon>Nitrospinales</taxon>
        <taxon>Nitrospinaceae</taxon>
        <taxon>Nitrospina</taxon>
    </lineage>
</organism>
<name>M1YIG6_NITG3</name>
<feature type="chain" id="PRO_5004019318" evidence="1">
    <location>
        <begin position="25"/>
        <end position="162"/>
    </location>
</feature>